<proteinExistence type="predicted"/>
<dbReference type="EMBL" id="CP083240">
    <property type="protein sequence ID" value="UOK73307.1"/>
    <property type="molecule type" value="Genomic_DNA"/>
</dbReference>
<reference evidence="1" key="1">
    <citation type="submission" date="2021-09" db="EMBL/GenBank/DDBJ databases">
        <title>Network and meta-omics reveal the key degrader and cooperation patterns in an efficient 1,4-dioxane-degrading microbial community.</title>
        <authorList>
            <person name="Dai C."/>
        </authorList>
    </citation>
    <scope>NUCLEOTIDE SEQUENCE</scope>
    <source>
        <strain evidence="1">ZM13</strain>
        <plasmid evidence="1">pA</plasmid>
    </source>
</reference>
<geneLocation type="plasmid" evidence="1 2">
    <name>pA</name>
</geneLocation>
<gene>
    <name evidence="1" type="ORF">K9D25_21930</name>
</gene>
<dbReference type="RefSeq" id="WP_244450987.1">
    <property type="nucleotide sequence ID" value="NZ_CP083240.1"/>
</dbReference>
<dbReference type="AlphaFoldDB" id="A0A9E7A0D6"/>
<accession>A0A9E7A0D6</accession>
<organism evidence="1 2">
    <name type="scientific">Ancylobacter polymorphus</name>
    <dbReference type="NCBI Taxonomy" id="223390"/>
    <lineage>
        <taxon>Bacteria</taxon>
        <taxon>Pseudomonadati</taxon>
        <taxon>Pseudomonadota</taxon>
        <taxon>Alphaproteobacteria</taxon>
        <taxon>Hyphomicrobiales</taxon>
        <taxon>Xanthobacteraceae</taxon>
        <taxon>Ancylobacter</taxon>
    </lineage>
</organism>
<name>A0A9E7A0D6_9HYPH</name>
<sequence>MIRWRDDVAAPSIERRQPAVRVARYTAFNVNQSAIVAELSGAGSADDLPSAPKGIESSVLFAHKISEFRQPSLHADASPSILYSVVFDIPQEWHEEFNAWYDQEHMPMIFECREWLRTMRYRVEGSTKATHLALHYIQDPSAFDSPPLKAARLTPWRNALVKHRWFTDVEKMIYYRQG</sequence>
<dbReference type="KEGG" id="apol:K9D25_21930"/>
<evidence type="ECO:0000313" key="1">
    <source>
        <dbReference type="EMBL" id="UOK73307.1"/>
    </source>
</evidence>
<protein>
    <submittedName>
        <fullName evidence="1">Uncharacterized protein</fullName>
    </submittedName>
</protein>
<keyword evidence="1" id="KW-0614">Plasmid</keyword>
<evidence type="ECO:0000313" key="2">
    <source>
        <dbReference type="Proteomes" id="UP000831684"/>
    </source>
</evidence>
<dbReference type="Proteomes" id="UP000831684">
    <property type="component" value="Plasmid pA"/>
</dbReference>